<dbReference type="EMBL" id="JADQDC010000001">
    <property type="protein sequence ID" value="MBF9149490.1"/>
    <property type="molecule type" value="Genomic_DNA"/>
</dbReference>
<accession>A0ABS0HB46</accession>
<dbReference type="RefSeq" id="WP_196273870.1">
    <property type="nucleotide sequence ID" value="NZ_JADQDC010000001.1"/>
</dbReference>
<gene>
    <name evidence="2" type="ORF">I2488_00600</name>
</gene>
<organism evidence="2 3">
    <name type="scientific">Novosphingobium jiangmenense</name>
    <dbReference type="NCBI Taxonomy" id="2791981"/>
    <lineage>
        <taxon>Bacteria</taxon>
        <taxon>Pseudomonadati</taxon>
        <taxon>Pseudomonadota</taxon>
        <taxon>Alphaproteobacteria</taxon>
        <taxon>Sphingomonadales</taxon>
        <taxon>Sphingomonadaceae</taxon>
        <taxon>Novosphingobium</taxon>
    </lineage>
</organism>
<evidence type="ECO:0000313" key="2">
    <source>
        <dbReference type="EMBL" id="MBF9149490.1"/>
    </source>
</evidence>
<reference evidence="2 3" key="1">
    <citation type="submission" date="2020-11" db="EMBL/GenBank/DDBJ databases">
        <title>The genome sequence of Novosphingobium sp. 1Y9A.</title>
        <authorList>
            <person name="Liu Y."/>
        </authorList>
    </citation>
    <scope>NUCLEOTIDE SEQUENCE [LARGE SCALE GENOMIC DNA]</scope>
    <source>
        <strain evidence="2 3">1Y9A</strain>
    </source>
</reference>
<evidence type="ECO:0000313" key="3">
    <source>
        <dbReference type="Proteomes" id="UP000600799"/>
    </source>
</evidence>
<evidence type="ECO:0008006" key="4">
    <source>
        <dbReference type="Google" id="ProtNLM"/>
    </source>
</evidence>
<protein>
    <recommendedName>
        <fullName evidence="4">Poly(3-hydroxyalkanoate) polymerase subunit PhaE</fullName>
    </recommendedName>
</protein>
<keyword evidence="3" id="KW-1185">Reference proteome</keyword>
<proteinExistence type="predicted"/>
<feature type="region of interest" description="Disordered" evidence="1">
    <location>
        <begin position="104"/>
        <end position="129"/>
    </location>
</feature>
<evidence type="ECO:0000256" key="1">
    <source>
        <dbReference type="SAM" id="MobiDB-lite"/>
    </source>
</evidence>
<name>A0ABS0HB46_9SPHN</name>
<comment type="caution">
    <text evidence="2">The sequence shown here is derived from an EMBL/GenBank/DDBJ whole genome shotgun (WGS) entry which is preliminary data.</text>
</comment>
<dbReference type="Proteomes" id="UP000600799">
    <property type="component" value="Unassembled WGS sequence"/>
</dbReference>
<sequence length="129" mass="14483">MTQKSFDPFEIWSGAKWQEMVQKWEHEINDWSGKVTENEQFGAMMGQLTKVQIVAQNAFAEQMETLLRNLNLPSKAQVDALSERLDAIEDSIERVRLAVEALATKTAATEAPPEPKRTRKPPAGDASRA</sequence>